<dbReference type="OrthoDB" id="1932754at2759"/>
<dbReference type="EMBL" id="JAKOGI010000596">
    <property type="protein sequence ID" value="KAJ8432620.1"/>
    <property type="molecule type" value="Genomic_DNA"/>
</dbReference>
<sequence length="216" mass="24325">MSGVEGARSWTTRSQTSSRPAAHAYDDANVGDADEDDASTERCDESGASDLEDVNNPAVEDEIPRQLNTGNVNDDGNPYFNLWSKMYQNSNMWATNPNGSISVTVGDMFIDKDQWSNHNGLASFHWVANALLTDFKANPTMGLKVMQEIGLIKGMVEIFTESRKRICDVHYNRNFSKDYPGAKLHMLFWTACNAYTKHVYKQTMESIKKESKEAYE</sequence>
<keyword evidence="3" id="KW-1185">Reference proteome</keyword>
<reference evidence="2" key="1">
    <citation type="submission" date="2022-04" db="EMBL/GenBank/DDBJ databases">
        <title>Carnegiea gigantea Genome sequencing and assembly v2.</title>
        <authorList>
            <person name="Copetti D."/>
            <person name="Sanderson M.J."/>
            <person name="Burquez A."/>
            <person name="Wojciechowski M.F."/>
        </authorList>
    </citation>
    <scope>NUCLEOTIDE SEQUENCE</scope>
    <source>
        <strain evidence="2">SGP5-SGP5p</strain>
        <tissue evidence="2">Aerial part</tissue>
    </source>
</reference>
<name>A0A9Q1JWZ5_9CARY</name>
<accession>A0A9Q1JWZ5</accession>
<dbReference type="AlphaFoldDB" id="A0A9Q1JWZ5"/>
<gene>
    <name evidence="2" type="ORF">Cgig2_032901</name>
</gene>
<comment type="caution">
    <text evidence="2">The sequence shown here is derived from an EMBL/GenBank/DDBJ whole genome shotgun (WGS) entry which is preliminary data.</text>
</comment>
<organism evidence="2 3">
    <name type="scientific">Carnegiea gigantea</name>
    <dbReference type="NCBI Taxonomy" id="171969"/>
    <lineage>
        <taxon>Eukaryota</taxon>
        <taxon>Viridiplantae</taxon>
        <taxon>Streptophyta</taxon>
        <taxon>Embryophyta</taxon>
        <taxon>Tracheophyta</taxon>
        <taxon>Spermatophyta</taxon>
        <taxon>Magnoliopsida</taxon>
        <taxon>eudicotyledons</taxon>
        <taxon>Gunneridae</taxon>
        <taxon>Pentapetalae</taxon>
        <taxon>Caryophyllales</taxon>
        <taxon>Cactineae</taxon>
        <taxon>Cactaceae</taxon>
        <taxon>Cactoideae</taxon>
        <taxon>Echinocereeae</taxon>
        <taxon>Carnegiea</taxon>
    </lineage>
</organism>
<evidence type="ECO:0000256" key="1">
    <source>
        <dbReference type="SAM" id="MobiDB-lite"/>
    </source>
</evidence>
<protein>
    <submittedName>
        <fullName evidence="2">Uncharacterized protein</fullName>
    </submittedName>
</protein>
<evidence type="ECO:0000313" key="2">
    <source>
        <dbReference type="EMBL" id="KAJ8432620.1"/>
    </source>
</evidence>
<proteinExistence type="predicted"/>
<feature type="region of interest" description="Disordered" evidence="1">
    <location>
        <begin position="1"/>
        <end position="74"/>
    </location>
</feature>
<feature type="compositionally biased region" description="Low complexity" evidence="1">
    <location>
        <begin position="8"/>
        <end position="19"/>
    </location>
</feature>
<evidence type="ECO:0000313" key="3">
    <source>
        <dbReference type="Proteomes" id="UP001153076"/>
    </source>
</evidence>
<dbReference type="Proteomes" id="UP001153076">
    <property type="component" value="Unassembled WGS sequence"/>
</dbReference>